<evidence type="ECO:0000313" key="3">
    <source>
        <dbReference type="EMBL" id="WMV15482.1"/>
    </source>
</evidence>
<dbReference type="GO" id="GO:0032418">
    <property type="term" value="P:lysosome localization"/>
    <property type="evidence" value="ECO:0007669"/>
    <property type="project" value="TreeGrafter"/>
</dbReference>
<keyword evidence="4" id="KW-1185">Reference proteome</keyword>
<evidence type="ECO:0000313" key="4">
    <source>
        <dbReference type="Proteomes" id="UP001234989"/>
    </source>
</evidence>
<organism evidence="3 4">
    <name type="scientific">Solanum verrucosum</name>
    <dbReference type="NCBI Taxonomy" id="315347"/>
    <lineage>
        <taxon>Eukaryota</taxon>
        <taxon>Viridiplantae</taxon>
        <taxon>Streptophyta</taxon>
        <taxon>Embryophyta</taxon>
        <taxon>Tracheophyta</taxon>
        <taxon>Spermatophyta</taxon>
        <taxon>Magnoliopsida</taxon>
        <taxon>eudicotyledons</taxon>
        <taxon>Gunneridae</taxon>
        <taxon>Pentapetalae</taxon>
        <taxon>asterids</taxon>
        <taxon>lamiids</taxon>
        <taxon>Solanales</taxon>
        <taxon>Solanaceae</taxon>
        <taxon>Solanoideae</taxon>
        <taxon>Solaneae</taxon>
        <taxon>Solanum</taxon>
    </lineage>
</organism>
<dbReference type="InterPro" id="IPR019371">
    <property type="entry name" value="KxDL_dom"/>
</dbReference>
<protein>
    <recommendedName>
        <fullName evidence="2">KxDL domain-containing protein</fullName>
    </recommendedName>
</protein>
<dbReference type="Pfam" id="PF10241">
    <property type="entry name" value="KxDL"/>
    <property type="match status" value="1"/>
</dbReference>
<dbReference type="Proteomes" id="UP001234989">
    <property type="component" value="Chromosome 2"/>
</dbReference>
<dbReference type="AlphaFoldDB" id="A0AAF0Q343"/>
<feature type="domain" description="KxDL" evidence="2">
    <location>
        <begin position="159"/>
        <end position="223"/>
    </location>
</feature>
<comment type="similarity">
    <text evidence="1">Belongs to the KXD1 family.</text>
</comment>
<dbReference type="PANTHER" id="PTHR13511:SF0">
    <property type="entry name" value="KXDL MOTIF-CONTAINING PROTEIN 1"/>
    <property type="match status" value="1"/>
</dbReference>
<evidence type="ECO:0000259" key="2">
    <source>
        <dbReference type="Pfam" id="PF10241"/>
    </source>
</evidence>
<gene>
    <name evidence="3" type="ORF">MTR67_008867</name>
</gene>
<dbReference type="EMBL" id="CP133613">
    <property type="protein sequence ID" value="WMV15482.1"/>
    <property type="molecule type" value="Genomic_DNA"/>
</dbReference>
<dbReference type="GO" id="GO:0099078">
    <property type="term" value="C:BORC complex"/>
    <property type="evidence" value="ECO:0007669"/>
    <property type="project" value="TreeGrafter"/>
</dbReference>
<dbReference type="InterPro" id="IPR039843">
    <property type="entry name" value="KXD1-like"/>
</dbReference>
<sequence length="243" mass="28026">MEETENKSIKSASEEISSEFKTLINAKDLDSLKQLQNLIAKLLGLGCRSRGRILHDLIFEIRGYGSIFRGTNWTMPQRASQAIESWNNEGSGSTDQSRWRIVPTVIWWTIWKERNMRCFESSSSPLHRIKMNCIITFCYWCSSEYVDDPIAVRDILGPLLGRLQDSNAVLSHFNEYSEHCYAEVSADFSRNTRLLKSMKSDLDYIFLKLRNMKAKIISTYPDALPDNTTIQALDQRPDLEMPQ</sequence>
<dbReference type="PANTHER" id="PTHR13511">
    <property type="entry name" value="KXDL MOTIF-CONTAINING PROTEIN 1"/>
    <property type="match status" value="1"/>
</dbReference>
<accession>A0AAF0Q343</accession>
<proteinExistence type="inferred from homology"/>
<reference evidence="3" key="1">
    <citation type="submission" date="2023-08" db="EMBL/GenBank/DDBJ databases">
        <title>A de novo genome assembly of Solanum verrucosum Schlechtendal, a Mexican diploid species geographically isolated from the other diploid A-genome species in potato relatives.</title>
        <authorList>
            <person name="Hosaka K."/>
        </authorList>
    </citation>
    <scope>NUCLEOTIDE SEQUENCE</scope>
    <source>
        <tissue evidence="3">Young leaves</tissue>
    </source>
</reference>
<name>A0AAF0Q343_SOLVR</name>
<evidence type="ECO:0000256" key="1">
    <source>
        <dbReference type="ARBA" id="ARBA00005913"/>
    </source>
</evidence>